<keyword evidence="9" id="KW-0614">Plasmid</keyword>
<comment type="similarity">
    <text evidence="2">Belongs to the NodA family.</text>
</comment>
<reference evidence="8" key="3">
    <citation type="submission" date="2022-12" db="EMBL/GenBank/DDBJ databases">
        <authorList>
            <person name="Sun Q."/>
            <person name="Zhou Y."/>
        </authorList>
    </citation>
    <scope>NUCLEOTIDE SEQUENCE</scope>
    <source>
        <strain evidence="8">CGMCC 1.15034</strain>
    </source>
</reference>
<dbReference type="InterPro" id="IPR020567">
    <property type="entry name" value="Nodulation_prot_NodA_CS"/>
</dbReference>
<dbReference type="PROSITE" id="PS01349">
    <property type="entry name" value="NODA"/>
    <property type="match status" value="1"/>
</dbReference>
<gene>
    <name evidence="8" type="primary">nodA</name>
    <name evidence="8" type="ORF">GCM10010987_76620</name>
    <name evidence="9" type="ORF">XH86_38235</name>
</gene>
<sequence length="197" mass="21679">MRPPIQWRTCWENELELSDHIQLSAFLRAAYGPTGTFNARPFEGYRSWAGARPELRCVGYDSRGVAAHLGALRRFIKVGDADVLVAELGLYAVRPDLEGLGVPHSVRAMYPTLHLMGVPFGFGTVRHALKTHITRLLDRPGLASIIPGIRVRSTLAEVYPALPPTRTDDALLVVLPVGKPLSEWPPGTTIERNGPEL</sequence>
<proteinExistence type="inferred from homology"/>
<evidence type="ECO:0000313" key="9">
    <source>
        <dbReference type="EMBL" id="QOZ64510.1"/>
    </source>
</evidence>
<accession>A0A410VI33</accession>
<dbReference type="Pfam" id="PF02474">
    <property type="entry name" value="NodA"/>
    <property type="match status" value="1"/>
</dbReference>
<reference evidence="9 10" key="2">
    <citation type="submission" date="2018-06" db="EMBL/GenBank/DDBJ databases">
        <title>Comparative genomics of rhizobia nodulating Arachis hypogaea in China.</title>
        <authorList>
            <person name="Li Y."/>
        </authorList>
    </citation>
    <scope>NUCLEOTIDE SEQUENCE [LARGE SCALE GENOMIC DNA]</scope>
    <source>
        <strain evidence="9 10">CCBAU 51658</strain>
        <plasmid evidence="9 10">unnamed</plasmid>
    </source>
</reference>
<dbReference type="RefSeq" id="WP_128929903.1">
    <property type="nucleotide sequence ID" value="NZ_CP030052.1"/>
</dbReference>
<protein>
    <recommendedName>
        <fullName evidence="3">Nodulation protein A</fullName>
    </recommendedName>
</protein>
<evidence type="ECO:0000256" key="4">
    <source>
        <dbReference type="ARBA" id="ARBA00022458"/>
    </source>
</evidence>
<keyword evidence="6" id="KW-0808">Transferase</keyword>
<evidence type="ECO:0000256" key="5">
    <source>
        <dbReference type="ARBA" id="ARBA00022490"/>
    </source>
</evidence>
<dbReference type="Gene3D" id="3.40.630.30">
    <property type="match status" value="1"/>
</dbReference>
<evidence type="ECO:0000313" key="10">
    <source>
        <dbReference type="Proteomes" id="UP000593880"/>
    </source>
</evidence>
<evidence type="ECO:0000256" key="6">
    <source>
        <dbReference type="ARBA" id="ARBA00022679"/>
    </source>
</evidence>
<evidence type="ECO:0000313" key="8">
    <source>
        <dbReference type="EMBL" id="GGI33887.1"/>
    </source>
</evidence>
<dbReference type="NCBIfam" id="NF001974">
    <property type="entry name" value="PRK00756.1"/>
    <property type="match status" value="1"/>
</dbReference>
<dbReference type="NCBIfam" id="TIGR04245">
    <property type="entry name" value="nodulat_NodA"/>
    <property type="match status" value="1"/>
</dbReference>
<dbReference type="Proteomes" id="UP000593880">
    <property type="component" value="Plasmid unnamed"/>
</dbReference>
<keyword evidence="10" id="KW-1185">Reference proteome</keyword>
<evidence type="ECO:0000256" key="2">
    <source>
        <dbReference type="ARBA" id="ARBA00010227"/>
    </source>
</evidence>
<geneLocation type="plasmid" evidence="9 10">
    <name>unnamed</name>
</geneLocation>
<dbReference type="GO" id="GO:0016746">
    <property type="term" value="F:acyltransferase activity"/>
    <property type="evidence" value="ECO:0007669"/>
    <property type="project" value="UniProtKB-KW"/>
</dbReference>
<evidence type="ECO:0000256" key="3">
    <source>
        <dbReference type="ARBA" id="ARBA00014632"/>
    </source>
</evidence>
<keyword evidence="5" id="KW-0963">Cytoplasm</keyword>
<reference evidence="8" key="1">
    <citation type="journal article" date="2014" name="Int. J. Syst. Evol. Microbiol.">
        <title>Complete genome sequence of Corynebacterium casei LMG S-19264T (=DSM 44701T), isolated from a smear-ripened cheese.</title>
        <authorList>
            <consortium name="US DOE Joint Genome Institute (JGI-PGF)"/>
            <person name="Walter F."/>
            <person name="Albersmeier A."/>
            <person name="Kalinowski J."/>
            <person name="Ruckert C."/>
        </authorList>
    </citation>
    <scope>NUCLEOTIDE SEQUENCE</scope>
    <source>
        <strain evidence="8">CGMCC 1.15034</strain>
    </source>
</reference>
<dbReference type="InterPro" id="IPR003484">
    <property type="entry name" value="NodA"/>
</dbReference>
<comment type="subcellular location">
    <subcellularLocation>
        <location evidence="1">Cytoplasm</location>
    </subcellularLocation>
</comment>
<evidence type="ECO:0000256" key="7">
    <source>
        <dbReference type="ARBA" id="ARBA00023315"/>
    </source>
</evidence>
<dbReference type="EMBL" id="BMHC01000035">
    <property type="protein sequence ID" value="GGI33887.1"/>
    <property type="molecule type" value="Genomic_DNA"/>
</dbReference>
<dbReference type="Proteomes" id="UP000625079">
    <property type="component" value="Unassembled WGS sequence"/>
</dbReference>
<keyword evidence="4" id="KW-0536">Nodulation</keyword>
<dbReference type="EMBL" id="CP030058">
    <property type="protein sequence ID" value="QOZ64510.1"/>
    <property type="molecule type" value="Genomic_DNA"/>
</dbReference>
<evidence type="ECO:0000256" key="1">
    <source>
        <dbReference type="ARBA" id="ARBA00004496"/>
    </source>
</evidence>
<dbReference type="GO" id="GO:0005829">
    <property type="term" value="C:cytosol"/>
    <property type="evidence" value="ECO:0007669"/>
    <property type="project" value="InterPro"/>
</dbReference>
<dbReference type="OrthoDB" id="3573574at2"/>
<evidence type="ECO:0000313" key="11">
    <source>
        <dbReference type="Proteomes" id="UP000625079"/>
    </source>
</evidence>
<name>A0A410VI33_9BRAD</name>
<organism evidence="8 11">
    <name type="scientific">Bradyrhizobium guangdongense</name>
    <dbReference type="NCBI Taxonomy" id="1325090"/>
    <lineage>
        <taxon>Bacteria</taxon>
        <taxon>Pseudomonadati</taxon>
        <taxon>Pseudomonadota</taxon>
        <taxon>Alphaproteobacteria</taxon>
        <taxon>Hyphomicrobiales</taxon>
        <taxon>Nitrobacteraceae</taxon>
        <taxon>Bradyrhizobium</taxon>
    </lineage>
</organism>
<dbReference type="AlphaFoldDB" id="A0A410VI33"/>
<keyword evidence="7 9" id="KW-0012">Acyltransferase</keyword>